<feature type="compositionally biased region" description="Polar residues" evidence="6">
    <location>
        <begin position="912"/>
        <end position="926"/>
    </location>
</feature>
<dbReference type="GO" id="GO:0005886">
    <property type="term" value="C:plasma membrane"/>
    <property type="evidence" value="ECO:0007669"/>
    <property type="project" value="TreeGrafter"/>
</dbReference>
<dbReference type="Ensembl" id="ENSCCRT00010004665.1">
    <property type="protein sequence ID" value="ENSCCRP00010004322.1"/>
    <property type="gene ID" value="ENSCCRG00010001774.1"/>
</dbReference>
<feature type="compositionally biased region" description="Polar residues" evidence="6">
    <location>
        <begin position="142"/>
        <end position="156"/>
    </location>
</feature>
<keyword evidence="10" id="KW-1185">Reference proteome</keyword>
<feature type="region of interest" description="Disordered" evidence="6">
    <location>
        <begin position="656"/>
        <end position="678"/>
    </location>
</feature>
<evidence type="ECO:0000256" key="6">
    <source>
        <dbReference type="SAM" id="MobiDB-lite"/>
    </source>
</evidence>
<feature type="compositionally biased region" description="Polar residues" evidence="6">
    <location>
        <begin position="66"/>
        <end position="84"/>
    </location>
</feature>
<dbReference type="InterPro" id="IPR003127">
    <property type="entry name" value="SoHo_dom"/>
</dbReference>
<feature type="region of interest" description="Disordered" evidence="6">
    <location>
        <begin position="1207"/>
        <end position="1268"/>
    </location>
</feature>
<reference evidence="9" key="1">
    <citation type="submission" date="2025-08" db="UniProtKB">
        <authorList>
            <consortium name="Ensembl"/>
        </authorList>
    </citation>
    <scope>IDENTIFICATION</scope>
</reference>
<evidence type="ECO:0000256" key="5">
    <source>
        <dbReference type="PROSITE-ProRule" id="PRU00192"/>
    </source>
</evidence>
<feature type="compositionally biased region" description="Low complexity" evidence="6">
    <location>
        <begin position="1252"/>
        <end position="1268"/>
    </location>
</feature>
<dbReference type="SMART" id="SM00459">
    <property type="entry name" value="Sorb"/>
    <property type="match status" value="1"/>
</dbReference>
<feature type="compositionally biased region" description="Pro residues" evidence="6">
    <location>
        <begin position="1444"/>
        <end position="1463"/>
    </location>
</feature>
<dbReference type="Pfam" id="PF00018">
    <property type="entry name" value="SH3_1"/>
    <property type="match status" value="1"/>
</dbReference>
<feature type="region of interest" description="Disordered" evidence="6">
    <location>
        <begin position="1435"/>
        <end position="1486"/>
    </location>
</feature>
<feature type="compositionally biased region" description="Basic and acidic residues" evidence="6">
    <location>
        <begin position="304"/>
        <end position="326"/>
    </location>
</feature>
<dbReference type="PROSITE" id="PS50831">
    <property type="entry name" value="SOHO"/>
    <property type="match status" value="1"/>
</dbReference>
<dbReference type="InterPro" id="IPR050384">
    <property type="entry name" value="Endophilin_SH3RF"/>
</dbReference>
<feature type="compositionally biased region" description="Polar residues" evidence="6">
    <location>
        <begin position="42"/>
        <end position="55"/>
    </location>
</feature>
<dbReference type="SMART" id="SM00326">
    <property type="entry name" value="SH3"/>
    <property type="match status" value="3"/>
</dbReference>
<keyword evidence="2 5" id="KW-0728">SH3 domain</keyword>
<feature type="domain" description="SH3" evidence="7">
    <location>
        <begin position="965"/>
        <end position="1024"/>
    </location>
</feature>
<evidence type="ECO:0000256" key="2">
    <source>
        <dbReference type="ARBA" id="ARBA00022443"/>
    </source>
</evidence>
<protein>
    <submittedName>
        <fullName evidence="9">Sorbin and SH3 domain containing 2b</fullName>
    </submittedName>
</protein>
<evidence type="ECO:0000313" key="10">
    <source>
        <dbReference type="Proteomes" id="UP000694427"/>
    </source>
</evidence>
<feature type="compositionally biased region" description="Polar residues" evidence="6">
    <location>
        <begin position="384"/>
        <end position="397"/>
    </location>
</feature>
<feature type="region of interest" description="Disordered" evidence="6">
    <location>
        <begin position="355"/>
        <end position="434"/>
    </location>
</feature>
<evidence type="ECO:0000259" key="8">
    <source>
        <dbReference type="PROSITE" id="PS50831"/>
    </source>
</evidence>
<dbReference type="PROSITE" id="PS50002">
    <property type="entry name" value="SH3"/>
    <property type="match status" value="3"/>
</dbReference>
<keyword evidence="4" id="KW-0965">Cell junction</keyword>
<organism evidence="9 10">
    <name type="scientific">Cyprinus carpio</name>
    <name type="common">Common carp</name>
    <dbReference type="NCBI Taxonomy" id="7962"/>
    <lineage>
        <taxon>Eukaryota</taxon>
        <taxon>Metazoa</taxon>
        <taxon>Chordata</taxon>
        <taxon>Craniata</taxon>
        <taxon>Vertebrata</taxon>
        <taxon>Euteleostomi</taxon>
        <taxon>Actinopterygii</taxon>
        <taxon>Neopterygii</taxon>
        <taxon>Teleostei</taxon>
        <taxon>Ostariophysi</taxon>
        <taxon>Cypriniformes</taxon>
        <taxon>Cyprinidae</taxon>
        <taxon>Cyprininae</taxon>
        <taxon>Cyprinus</taxon>
    </lineage>
</organism>
<sequence length="1550" mass="172371">MPGLCDIKTPQEGEIFNMNTDSGGHVRKSATLSLTLTPMKRIQSSPNLYTLTDSESQSKDSDLWRPSSSTSDGLRNGDLCSSSLAAKGYRSVRPNFQDKKSPTPGQMTMNGGLSVPASPRSHFQRPFSPSTYPPPPSLSPSITAMQQARSTASESSAPIYANVDPPARAPQTDRKEATGKAPLYTGIGPVDESGIPVAIRTTVDRPKDWYKTMFKQIHVVPKPDNEWSGSRTATDPVTSTGTTISKQDKHAAPNAVQAHPAPKTSTYRPITKSVSDNGGYSFRVPASSSVPTPLPTSASTQQRSSEREHTDMNEWGPPDRKVDTRKYRAEPRSIFDYEPGKSSILEQERATSLYQPSIDRSLERLSSSASDNKRRKSEPVATQPRAQSSVGTTQTSVRPLELPRSSSTQRNPLTSPSSPTTTRTKGGDVSNMHTAHLNCQSPIHATSESTYQKKGQNEDSFIAVPAVSEGFSSLPEGWKTAQETPKDWMISEDTTSKLKSWSCDDLLSEGRGKEVQTRSESTGFLLHNGELEASQCIGTQESMDPRQRTRHRSAHDAPGFLKLYKKMHHINRQELINSTVICSVKARIHKYECEQQKDRHTDNKECNEEVPRDMVHNRISEFESLIQKSKSMPNLGDVCLIKSSCRRASSSKRSLSIESLLDGESPTRNPPEGRPQYPKINTHVPIHIQVTSDQLQNSAIQHDYSDSEHDAVVSDLSDFIQIEGSSFCSEREFDVCSFASSESFCGSGHHHHHRQLVSSCKGRCPASYTRFTTMIKHERAKQDRRQHLRVEESEFGLSKLAFLVSPVPFRRKNLSPLSCSRVPNSKSCMYEALDSALKDIYDHIHAEKHRGNLPDNSILHRLLVELLPDIPERNSSLHALERNSPTIQPRSYHPQPDGMPSQDTHRSEYSRLSHSASHNHIDSNNNQRKHNFEYCYQDQDTSREYSYPDVGRRTPQSRRQTPDVKEKLPARAIYDFKAQTAKELTFKKGETVYITRQIDNNWYEGEHCGHVGIFPISYVEKIAPSERHQPARPPPPAQSKEIGEAIARYNFNADTNVELSLRKGERVVLLRQVDKNWFEGKIPGTNKQGIFPVSYVDVVKKASVQSTGQPPGPSIPTSYSSDRLNSRPSSARTLYNSPSPSVRPLSSSSSSPQRAAHLQAITSEWLALTLGRSPSGTPAPTPPPFPSNFQPYYEVLDSAISPSPASSMLGRSPALTPHTSTPALKEGHFIPITSPKSYMSPDPSPSPHPYLTSASFTPSPTSPIFDSSPRSSSVIEILSSQKADLAEKELQLFSDRKYLHKPVETDPPKLPSPVDLVALEAYESPLDILPPKDPEDDLCEELVSIIKASQSKDRFKEEEGFYRQEPDIMEKLPRLYIEEETNEDNSFLNEPLPSNTFTPVQPVHSEVSDIEQGEVSQNASPCLSPLSSQMSLPFTLPSSAKYSPPSPRSTPPLPGVSQSPPPSAKLFSRQDLRSPKVKSQRQAYVHDPLQGAGEPFQALYNYMPRNEDELELKEGDVVDVMEKCDDGWFVGTSRRTKFFGTFPGNYVKRL</sequence>
<dbReference type="PRINTS" id="PR00452">
    <property type="entry name" value="SH3DOMAIN"/>
</dbReference>
<feature type="region of interest" description="Disordered" evidence="6">
    <location>
        <begin position="943"/>
        <end position="966"/>
    </location>
</feature>
<dbReference type="CDD" id="cd11923">
    <property type="entry name" value="SH3_Sorbs2_2"/>
    <property type="match status" value="1"/>
</dbReference>
<evidence type="ECO:0000313" key="9">
    <source>
        <dbReference type="Ensembl" id="ENSCCRP00010004322.1"/>
    </source>
</evidence>
<feature type="compositionally biased region" description="Low complexity" evidence="6">
    <location>
        <begin position="412"/>
        <end position="424"/>
    </location>
</feature>
<feature type="region of interest" description="Disordered" evidence="6">
    <location>
        <begin position="42"/>
        <end position="185"/>
    </location>
</feature>
<accession>A0A8C1G6S7</accession>
<feature type="region of interest" description="Disordered" evidence="6">
    <location>
        <begin position="1407"/>
        <end position="1426"/>
    </location>
</feature>
<evidence type="ECO:0000259" key="7">
    <source>
        <dbReference type="PROSITE" id="PS50002"/>
    </source>
</evidence>
<feature type="compositionally biased region" description="Polar residues" evidence="6">
    <location>
        <begin position="263"/>
        <end position="278"/>
    </location>
</feature>
<dbReference type="InterPro" id="IPR036028">
    <property type="entry name" value="SH3-like_dom_sf"/>
</dbReference>
<feature type="region of interest" description="Disordered" evidence="6">
    <location>
        <begin position="879"/>
        <end position="929"/>
    </location>
</feature>
<feature type="region of interest" description="Disordered" evidence="6">
    <location>
        <begin position="224"/>
        <end position="326"/>
    </location>
</feature>
<feature type="compositionally biased region" description="Polar residues" evidence="6">
    <location>
        <begin position="227"/>
        <end position="245"/>
    </location>
</feature>
<name>A0A8C1G6S7_CYPCA</name>
<keyword evidence="3" id="KW-0677">Repeat</keyword>
<dbReference type="Pfam" id="PF02208">
    <property type="entry name" value="Sorb"/>
    <property type="match status" value="1"/>
</dbReference>
<dbReference type="Proteomes" id="UP000694427">
    <property type="component" value="Unplaced"/>
</dbReference>
<proteinExistence type="predicted"/>
<evidence type="ECO:0000256" key="3">
    <source>
        <dbReference type="ARBA" id="ARBA00022737"/>
    </source>
</evidence>
<feature type="compositionally biased region" description="Polar residues" evidence="6">
    <location>
        <begin position="1414"/>
        <end position="1426"/>
    </location>
</feature>
<dbReference type="GO" id="GO:0070161">
    <property type="term" value="C:anchoring junction"/>
    <property type="evidence" value="ECO:0007669"/>
    <property type="project" value="UniProtKB-SubCell"/>
</dbReference>
<evidence type="ECO:0000256" key="4">
    <source>
        <dbReference type="ARBA" id="ARBA00022949"/>
    </source>
</evidence>
<comment type="subcellular location">
    <subcellularLocation>
        <location evidence="1">Cell junction</location>
    </subcellularLocation>
</comment>
<dbReference type="Gene3D" id="2.30.30.40">
    <property type="entry name" value="SH3 Domains"/>
    <property type="match status" value="3"/>
</dbReference>
<dbReference type="FunFam" id="2.30.30.40:FF:000001">
    <property type="entry name" value="Sorbin and SH3 domain-containing protein 1 isoform 2"/>
    <property type="match status" value="1"/>
</dbReference>
<feature type="compositionally biased region" description="Polar residues" evidence="6">
    <location>
        <begin position="879"/>
        <end position="889"/>
    </location>
</feature>
<dbReference type="Pfam" id="PF14604">
    <property type="entry name" value="SH3_9"/>
    <property type="match status" value="1"/>
</dbReference>
<feature type="domain" description="SH3" evidence="7">
    <location>
        <begin position="1040"/>
        <end position="1101"/>
    </location>
</feature>
<feature type="compositionally biased region" description="Low complexity" evidence="6">
    <location>
        <begin position="1137"/>
        <end position="1152"/>
    </location>
</feature>
<dbReference type="SUPFAM" id="SSF50044">
    <property type="entry name" value="SH3-domain"/>
    <property type="match status" value="3"/>
</dbReference>
<dbReference type="PANTHER" id="PTHR14167">
    <property type="entry name" value="SH3 DOMAIN-CONTAINING"/>
    <property type="match status" value="1"/>
</dbReference>
<evidence type="ECO:0000256" key="1">
    <source>
        <dbReference type="ARBA" id="ARBA00004282"/>
    </source>
</evidence>
<dbReference type="PANTHER" id="PTHR14167:SF56">
    <property type="entry name" value="SORBIN AND SH3 DOMAIN-CONTAINING PROTEIN 2"/>
    <property type="match status" value="1"/>
</dbReference>
<feature type="region of interest" description="Disordered" evidence="6">
    <location>
        <begin position="1103"/>
        <end position="1156"/>
    </location>
</feature>
<feature type="domain" description="SoHo" evidence="8">
    <location>
        <begin position="178"/>
        <end position="249"/>
    </location>
</feature>
<feature type="domain" description="SH3" evidence="7">
    <location>
        <begin position="1491"/>
        <end position="1550"/>
    </location>
</feature>
<dbReference type="Pfam" id="PF07653">
    <property type="entry name" value="SH3_2"/>
    <property type="match status" value="1"/>
</dbReference>
<reference evidence="9" key="2">
    <citation type="submission" date="2025-09" db="UniProtKB">
        <authorList>
            <consortium name="Ensembl"/>
        </authorList>
    </citation>
    <scope>IDENTIFICATION</scope>
</reference>
<feature type="compositionally biased region" description="Polar residues" evidence="6">
    <location>
        <begin position="286"/>
        <end position="303"/>
    </location>
</feature>
<dbReference type="InterPro" id="IPR001452">
    <property type="entry name" value="SH3_domain"/>
</dbReference>
<feature type="compositionally biased region" description="Polar residues" evidence="6">
    <location>
        <begin position="1103"/>
        <end position="1136"/>
    </location>
</feature>
<dbReference type="FunFam" id="2.30.30.40:FF:000004">
    <property type="entry name" value="Sorbin and SH3 domain-containing protein 1 isoform 2"/>
    <property type="match status" value="1"/>
</dbReference>